<evidence type="ECO:0000313" key="5">
    <source>
        <dbReference type="Proteomes" id="UP000199614"/>
    </source>
</evidence>
<dbReference type="Pfam" id="PF07859">
    <property type="entry name" value="Abhydrolase_3"/>
    <property type="match status" value="1"/>
</dbReference>
<dbReference type="Proteomes" id="UP000199614">
    <property type="component" value="Unassembled WGS sequence"/>
</dbReference>
<dbReference type="InterPro" id="IPR050300">
    <property type="entry name" value="GDXG_lipolytic_enzyme"/>
</dbReference>
<dbReference type="AlphaFoldDB" id="A0A1I5GE98"/>
<reference evidence="4 5" key="1">
    <citation type="submission" date="2016-10" db="EMBL/GenBank/DDBJ databases">
        <authorList>
            <person name="de Groot N.N."/>
        </authorList>
    </citation>
    <scope>NUCLEOTIDE SEQUENCE [LARGE SCALE GENOMIC DNA]</scope>
    <source>
        <strain evidence="4 5">CGMCC 4.1877</strain>
    </source>
</reference>
<dbReference type="GO" id="GO:0004806">
    <property type="term" value="F:triacylglycerol lipase activity"/>
    <property type="evidence" value="ECO:0007669"/>
    <property type="project" value="TreeGrafter"/>
</dbReference>
<accession>A0A1I5GE98</accession>
<proteinExistence type="inferred from homology"/>
<dbReference type="Gene3D" id="3.40.50.1820">
    <property type="entry name" value="alpha/beta hydrolase"/>
    <property type="match status" value="1"/>
</dbReference>
<dbReference type="STRING" id="260086.SAMN05216207_10465"/>
<evidence type="ECO:0000313" key="4">
    <source>
        <dbReference type="EMBL" id="SFO34314.1"/>
    </source>
</evidence>
<dbReference type="InterPro" id="IPR029058">
    <property type="entry name" value="AB_hydrolase_fold"/>
</dbReference>
<evidence type="ECO:0000259" key="3">
    <source>
        <dbReference type="Pfam" id="PF07859"/>
    </source>
</evidence>
<dbReference type="PANTHER" id="PTHR48081">
    <property type="entry name" value="AB HYDROLASE SUPERFAMILY PROTEIN C4A8.06C"/>
    <property type="match status" value="1"/>
</dbReference>
<dbReference type="SUPFAM" id="SSF53474">
    <property type="entry name" value="alpha/beta-Hydrolases"/>
    <property type="match status" value="1"/>
</dbReference>
<dbReference type="OrthoDB" id="128186at2"/>
<sequence>MMATPTDLTDISIPAGFTFDSEDAYRDAVERFRRDVDSRYLRPLSEMIVEQCPTQRSTRTIAGVPVEEFVPRDADPDRVLINLHGGAFCSGAVHVSRIESAPLAHRGGFRIVSVDYRQGHEHTYPAATEDVVAVYRDPLAHYAPGQIGIYGGSAGGMLTAQVTAWLVRHGLPVPGALGIFGAGTGGAGDGDYFSAIGNGKTPPDQIISRLADGDVGYFSTAEPGDPCVDPTLAPVEFRTQFPPTLLITGTRAIDLSPALTTHRALCRAGVDAALHVFDGLGHCFYYTAATPEAQDAYETMVRFFRKNLSGGE</sequence>
<feature type="domain" description="Alpha/beta hydrolase fold-3" evidence="3">
    <location>
        <begin position="80"/>
        <end position="285"/>
    </location>
</feature>
<dbReference type="InterPro" id="IPR013094">
    <property type="entry name" value="AB_hydrolase_3"/>
</dbReference>
<evidence type="ECO:0000256" key="2">
    <source>
        <dbReference type="ARBA" id="ARBA00022801"/>
    </source>
</evidence>
<name>A0A1I5GE98_PSUAM</name>
<dbReference type="EMBL" id="FOUY01000046">
    <property type="protein sequence ID" value="SFO34314.1"/>
    <property type="molecule type" value="Genomic_DNA"/>
</dbReference>
<keyword evidence="2" id="KW-0378">Hydrolase</keyword>
<comment type="similarity">
    <text evidence="1">Belongs to the 'GDXG' lipolytic enzyme family.</text>
</comment>
<dbReference type="RefSeq" id="WP_093353384.1">
    <property type="nucleotide sequence ID" value="NZ_FOUY01000046.1"/>
</dbReference>
<protein>
    <submittedName>
        <fullName evidence="4">Acetyl esterase/lipase</fullName>
    </submittedName>
</protein>
<dbReference type="PANTHER" id="PTHR48081:SF30">
    <property type="entry name" value="ACETYL-HYDROLASE LIPR-RELATED"/>
    <property type="match status" value="1"/>
</dbReference>
<organism evidence="4 5">
    <name type="scientific">Pseudonocardia ammonioxydans</name>
    <dbReference type="NCBI Taxonomy" id="260086"/>
    <lineage>
        <taxon>Bacteria</taxon>
        <taxon>Bacillati</taxon>
        <taxon>Actinomycetota</taxon>
        <taxon>Actinomycetes</taxon>
        <taxon>Pseudonocardiales</taxon>
        <taxon>Pseudonocardiaceae</taxon>
        <taxon>Pseudonocardia</taxon>
    </lineage>
</organism>
<gene>
    <name evidence="4" type="ORF">SAMN05216207_10465</name>
</gene>
<keyword evidence="5" id="KW-1185">Reference proteome</keyword>
<evidence type="ECO:0000256" key="1">
    <source>
        <dbReference type="ARBA" id="ARBA00010515"/>
    </source>
</evidence>